<dbReference type="KEGG" id="geh:HYN69_00190"/>
<protein>
    <submittedName>
        <fullName evidence="2">Uncharacterized protein</fullName>
    </submittedName>
</protein>
<evidence type="ECO:0000313" key="3">
    <source>
        <dbReference type="Proteomes" id="UP000244496"/>
    </source>
</evidence>
<gene>
    <name evidence="2" type="ORF">HYN69_00190</name>
</gene>
<dbReference type="EMBL" id="CP028918">
    <property type="protein sequence ID" value="AWB47141.1"/>
    <property type="molecule type" value="Genomic_DNA"/>
</dbReference>
<evidence type="ECO:0000256" key="1">
    <source>
        <dbReference type="SAM" id="SignalP"/>
    </source>
</evidence>
<accession>A0A2S0UH67</accession>
<keyword evidence="1" id="KW-0732">Signal</keyword>
<sequence length="151" mass="16268">MPFMPVSFRPVLAAALGLVLLATPAARAAGLCEDGLTTGSAPLLTPVIDAALRGDYRELTEALDPGSVMMVQENRQGMIADLEALAPLGYDDCAVLVARPLGPDFEVYLMMFGSDRARLYAFLAASRIDGAWTFVHQKFSPDFAAVYELLR</sequence>
<feature type="signal peptide" evidence="1">
    <location>
        <begin position="1"/>
        <end position="28"/>
    </location>
</feature>
<feature type="chain" id="PRO_5015397296" evidence="1">
    <location>
        <begin position="29"/>
        <end position="151"/>
    </location>
</feature>
<name>A0A2S0UH67_9RHOB</name>
<proteinExistence type="predicted"/>
<dbReference type="AlphaFoldDB" id="A0A2S0UH67"/>
<reference evidence="2 3" key="1">
    <citation type="submission" date="2018-04" db="EMBL/GenBank/DDBJ databases">
        <title>Genome sequencing of Gemmobacter.</title>
        <authorList>
            <person name="Yi H."/>
            <person name="Baek M.-G."/>
        </authorList>
    </citation>
    <scope>NUCLEOTIDE SEQUENCE [LARGE SCALE GENOMIC DNA]</scope>
    <source>
        <strain evidence="2 3">HYN0069</strain>
    </source>
</reference>
<keyword evidence="3" id="KW-1185">Reference proteome</keyword>
<dbReference type="Proteomes" id="UP000244496">
    <property type="component" value="Chromosome"/>
</dbReference>
<evidence type="ECO:0000313" key="2">
    <source>
        <dbReference type="EMBL" id="AWB47141.1"/>
    </source>
</evidence>
<organism evidence="2 3">
    <name type="scientific">Paragemmobacter aquarius</name>
    <dbReference type="NCBI Taxonomy" id="2169400"/>
    <lineage>
        <taxon>Bacteria</taxon>
        <taxon>Pseudomonadati</taxon>
        <taxon>Pseudomonadota</taxon>
        <taxon>Alphaproteobacteria</taxon>
        <taxon>Rhodobacterales</taxon>
        <taxon>Paracoccaceae</taxon>
        <taxon>Paragemmobacter</taxon>
    </lineage>
</organism>